<dbReference type="Proteomes" id="UP000008461">
    <property type="component" value="Chromosome"/>
</dbReference>
<protein>
    <submittedName>
        <fullName evidence="2">3'-5' exonuclease, PolB</fullName>
    </submittedName>
</protein>
<reference evidence="2 3" key="1">
    <citation type="journal article" date="2011" name="Stand. Genomic Sci.">
        <title>Complete genome sequence of Haliscomenobacter hydrossis type strain (O).</title>
        <authorList>
            <consortium name="US DOE Joint Genome Institute (JGI-PGF)"/>
            <person name="Daligault H."/>
            <person name="Lapidus A."/>
            <person name="Zeytun A."/>
            <person name="Nolan M."/>
            <person name="Lucas S."/>
            <person name="Del Rio T.G."/>
            <person name="Tice H."/>
            <person name="Cheng J.F."/>
            <person name="Tapia R."/>
            <person name="Han C."/>
            <person name="Goodwin L."/>
            <person name="Pitluck S."/>
            <person name="Liolios K."/>
            <person name="Pagani I."/>
            <person name="Ivanova N."/>
            <person name="Huntemann M."/>
            <person name="Mavromatis K."/>
            <person name="Mikhailova N."/>
            <person name="Pati A."/>
            <person name="Chen A."/>
            <person name="Palaniappan K."/>
            <person name="Land M."/>
            <person name="Hauser L."/>
            <person name="Brambilla E.M."/>
            <person name="Rohde M."/>
            <person name="Verbarg S."/>
            <person name="Goker M."/>
            <person name="Bristow J."/>
            <person name="Eisen J.A."/>
            <person name="Markowitz V."/>
            <person name="Hugenholtz P."/>
            <person name="Kyrpides N.C."/>
            <person name="Klenk H.P."/>
            <person name="Woyke T."/>
        </authorList>
    </citation>
    <scope>NUCLEOTIDE SEQUENCE [LARGE SCALE GENOMIC DNA]</scope>
    <source>
        <strain evidence="3">ATCC 27775 / DSM 1100 / LMG 10767 / O</strain>
    </source>
</reference>
<keyword evidence="2" id="KW-0269">Exonuclease</keyword>
<accession>F4L1V7</accession>
<sequence length="249" mass="29171">MLEQIDIANVLFLDIETVSVTHTYAELSENFQYLWKAKSNSLFKTDEASTEEDLNQTYRDRAAIYAEFGKIMCISVGVVYRDKDDKRLKVRLKSFAGHDEAQILKDFSELMAQHYPTPGKYSICGHNIKEFDIPYICRRMVVHQMPFPKLLDLEGKKPWETLHLLDTLEMWKFGDRKNYTSLKVLAALLDFPSPKDDIDGSQVGRVYWDEQDVERISFYCEKDVLATIQLFLRFRRMPILVDDQIAHIR</sequence>
<reference key="2">
    <citation type="submission" date="2011-04" db="EMBL/GenBank/DDBJ databases">
        <title>Complete sequence of chromosome of Haliscomenobacter hydrossis DSM 1100.</title>
        <authorList>
            <consortium name="US DOE Joint Genome Institute (JGI-PGF)"/>
            <person name="Lucas S."/>
            <person name="Han J."/>
            <person name="Lapidus A."/>
            <person name="Bruce D."/>
            <person name="Goodwin L."/>
            <person name="Pitluck S."/>
            <person name="Peters L."/>
            <person name="Kyrpides N."/>
            <person name="Mavromatis K."/>
            <person name="Ivanova N."/>
            <person name="Ovchinnikova G."/>
            <person name="Pagani I."/>
            <person name="Daligault H."/>
            <person name="Detter J.C."/>
            <person name="Han C."/>
            <person name="Land M."/>
            <person name="Hauser L."/>
            <person name="Markowitz V."/>
            <person name="Cheng J.-F."/>
            <person name="Hugenholtz P."/>
            <person name="Woyke T."/>
            <person name="Wu D."/>
            <person name="Verbarg S."/>
            <person name="Frueling A."/>
            <person name="Brambilla E."/>
            <person name="Klenk H.-P."/>
            <person name="Eisen J.A."/>
        </authorList>
    </citation>
    <scope>NUCLEOTIDE SEQUENCE</scope>
    <source>
        <strain>DSM 1100</strain>
    </source>
</reference>
<organism evidence="2 3">
    <name type="scientific">Haliscomenobacter hydrossis (strain ATCC 27775 / DSM 1100 / LMG 10767 / O)</name>
    <dbReference type="NCBI Taxonomy" id="760192"/>
    <lineage>
        <taxon>Bacteria</taxon>
        <taxon>Pseudomonadati</taxon>
        <taxon>Bacteroidota</taxon>
        <taxon>Saprospiria</taxon>
        <taxon>Saprospirales</taxon>
        <taxon>Haliscomenobacteraceae</taxon>
        <taxon>Haliscomenobacter</taxon>
    </lineage>
</organism>
<dbReference type="CDD" id="cd05782">
    <property type="entry name" value="DNA_polB_like1_exo"/>
    <property type="match status" value="1"/>
</dbReference>
<dbReference type="RefSeq" id="WP_013764169.1">
    <property type="nucleotide sequence ID" value="NC_015510.1"/>
</dbReference>
<dbReference type="GO" id="GO:0003676">
    <property type="term" value="F:nucleic acid binding"/>
    <property type="evidence" value="ECO:0007669"/>
    <property type="project" value="InterPro"/>
</dbReference>
<dbReference type="Pfam" id="PF10108">
    <property type="entry name" value="DNA_pol_B_exo2"/>
    <property type="match status" value="1"/>
</dbReference>
<dbReference type="InterPro" id="IPR036397">
    <property type="entry name" value="RNaseH_sf"/>
</dbReference>
<dbReference type="GO" id="GO:0004527">
    <property type="term" value="F:exonuclease activity"/>
    <property type="evidence" value="ECO:0007669"/>
    <property type="project" value="UniProtKB-KW"/>
</dbReference>
<dbReference type="Gene3D" id="3.30.420.10">
    <property type="entry name" value="Ribonuclease H-like superfamily/Ribonuclease H"/>
    <property type="match status" value="1"/>
</dbReference>
<dbReference type="OrthoDB" id="9773351at2"/>
<dbReference type="InterPro" id="IPR019288">
    <property type="entry name" value="3'-5'_exonuclease_PolB-like"/>
</dbReference>
<keyword evidence="3" id="KW-1185">Reference proteome</keyword>
<evidence type="ECO:0000313" key="3">
    <source>
        <dbReference type="Proteomes" id="UP000008461"/>
    </source>
</evidence>
<evidence type="ECO:0000313" key="2">
    <source>
        <dbReference type="EMBL" id="AEE49616.1"/>
    </source>
</evidence>
<dbReference type="STRING" id="760192.Halhy_1727"/>
<keyword evidence="2" id="KW-0378">Hydrolase</keyword>
<gene>
    <name evidence="2" type="ordered locus">Halhy_1727</name>
</gene>
<proteinExistence type="predicted"/>
<dbReference type="SUPFAM" id="SSF53098">
    <property type="entry name" value="Ribonuclease H-like"/>
    <property type="match status" value="1"/>
</dbReference>
<feature type="domain" description="Predicted 3'-5' exonuclease PolB-like" evidence="1">
    <location>
        <begin position="73"/>
        <end position="238"/>
    </location>
</feature>
<dbReference type="KEGG" id="hhy:Halhy_1727"/>
<dbReference type="AlphaFoldDB" id="F4L1V7"/>
<dbReference type="InterPro" id="IPR012337">
    <property type="entry name" value="RNaseH-like_sf"/>
</dbReference>
<dbReference type="HOGENOM" id="CLU_1188834_0_0_10"/>
<dbReference type="eggNOG" id="COG0417">
    <property type="taxonomic scope" value="Bacteria"/>
</dbReference>
<keyword evidence="2" id="KW-0540">Nuclease</keyword>
<evidence type="ECO:0000259" key="1">
    <source>
        <dbReference type="Pfam" id="PF10108"/>
    </source>
</evidence>
<name>F4L1V7_HALH1</name>
<dbReference type="EMBL" id="CP002691">
    <property type="protein sequence ID" value="AEE49616.1"/>
    <property type="molecule type" value="Genomic_DNA"/>
</dbReference>